<comment type="similarity">
    <text evidence="2">Belongs to the cysteine synthase/cystathionine beta-synthase family.</text>
</comment>
<dbReference type="GO" id="GO:0016740">
    <property type="term" value="F:transferase activity"/>
    <property type="evidence" value="ECO:0007669"/>
    <property type="project" value="UniProtKB-KW"/>
</dbReference>
<keyword evidence="10" id="KW-1185">Reference proteome</keyword>
<name>A0AAN6RFS7_9PLEO</name>
<evidence type="ECO:0000259" key="8">
    <source>
        <dbReference type="Pfam" id="PF00291"/>
    </source>
</evidence>
<accession>A0AAN6RFS7</accession>
<evidence type="ECO:0000256" key="7">
    <source>
        <dbReference type="SAM" id="Phobius"/>
    </source>
</evidence>
<keyword evidence="6" id="KW-0198">Cysteine biosynthesis</keyword>
<dbReference type="Proteomes" id="UP001280581">
    <property type="component" value="Unassembled WGS sequence"/>
</dbReference>
<dbReference type="Gene3D" id="3.40.50.1100">
    <property type="match status" value="2"/>
</dbReference>
<dbReference type="AlphaFoldDB" id="A0AAN6RFS7"/>
<dbReference type="FunFam" id="3.40.50.1100:FF:000016">
    <property type="entry name" value="Cysteine synthase A"/>
    <property type="match status" value="1"/>
</dbReference>
<evidence type="ECO:0000256" key="5">
    <source>
        <dbReference type="ARBA" id="ARBA00022898"/>
    </source>
</evidence>
<protein>
    <recommendedName>
        <fullName evidence="8">Tryptophan synthase beta chain-like PALP domain-containing protein</fullName>
    </recommendedName>
</protein>
<evidence type="ECO:0000313" key="9">
    <source>
        <dbReference type="EMBL" id="KAK3208578.1"/>
    </source>
</evidence>
<reference evidence="9 10" key="1">
    <citation type="submission" date="2021-02" db="EMBL/GenBank/DDBJ databases">
        <title>Genome assembly of Pseudopithomyces chartarum.</title>
        <authorList>
            <person name="Jauregui R."/>
            <person name="Singh J."/>
            <person name="Voisey C."/>
        </authorList>
    </citation>
    <scope>NUCLEOTIDE SEQUENCE [LARGE SCALE GENOMIC DNA]</scope>
    <source>
        <strain evidence="9 10">AGR01</strain>
    </source>
</reference>
<dbReference type="InterPro" id="IPR050214">
    <property type="entry name" value="Cys_Synth/Cystath_Beta-Synth"/>
</dbReference>
<feature type="domain" description="Tryptophan synthase beta chain-like PALP" evidence="8">
    <location>
        <begin position="76"/>
        <end position="345"/>
    </location>
</feature>
<organism evidence="9 10">
    <name type="scientific">Pseudopithomyces chartarum</name>
    <dbReference type="NCBI Taxonomy" id="1892770"/>
    <lineage>
        <taxon>Eukaryota</taxon>
        <taxon>Fungi</taxon>
        <taxon>Dikarya</taxon>
        <taxon>Ascomycota</taxon>
        <taxon>Pezizomycotina</taxon>
        <taxon>Dothideomycetes</taxon>
        <taxon>Pleosporomycetidae</taxon>
        <taxon>Pleosporales</taxon>
        <taxon>Massarineae</taxon>
        <taxon>Didymosphaeriaceae</taxon>
        <taxon>Pseudopithomyces</taxon>
    </lineage>
</organism>
<evidence type="ECO:0000256" key="4">
    <source>
        <dbReference type="ARBA" id="ARBA00022679"/>
    </source>
</evidence>
<dbReference type="EMBL" id="WVTA01000007">
    <property type="protein sequence ID" value="KAK3208578.1"/>
    <property type="molecule type" value="Genomic_DNA"/>
</dbReference>
<evidence type="ECO:0000256" key="3">
    <source>
        <dbReference type="ARBA" id="ARBA00022605"/>
    </source>
</evidence>
<evidence type="ECO:0000256" key="1">
    <source>
        <dbReference type="ARBA" id="ARBA00001933"/>
    </source>
</evidence>
<dbReference type="Pfam" id="PF00291">
    <property type="entry name" value="PALP"/>
    <property type="match status" value="1"/>
</dbReference>
<keyword evidence="7" id="KW-0472">Membrane</keyword>
<dbReference type="PANTHER" id="PTHR10314">
    <property type="entry name" value="CYSTATHIONINE BETA-SYNTHASE"/>
    <property type="match status" value="1"/>
</dbReference>
<keyword evidence="7" id="KW-0812">Transmembrane</keyword>
<keyword evidence="5" id="KW-0663">Pyridoxal phosphate</keyword>
<dbReference type="CDD" id="cd01561">
    <property type="entry name" value="CBS_like"/>
    <property type="match status" value="1"/>
</dbReference>
<comment type="caution">
    <text evidence="9">The sequence shown here is derived from an EMBL/GenBank/DDBJ whole genome shotgun (WGS) entry which is preliminary data.</text>
</comment>
<evidence type="ECO:0000256" key="2">
    <source>
        <dbReference type="ARBA" id="ARBA00007103"/>
    </source>
</evidence>
<evidence type="ECO:0000313" key="10">
    <source>
        <dbReference type="Proteomes" id="UP001280581"/>
    </source>
</evidence>
<keyword evidence="7" id="KW-1133">Transmembrane helix</keyword>
<sequence>MGDHSRYHVAGAFVLGAVVALGFCNLRQQDRDAATAHQLGQQRELVSKLSEIKDSGAVNKSMAHVEAGQGTGVAKIKEGFLNGAGNSPKDRVALSIIQLAEERGLLVPHSGDTIYEGTVGSTGISLAAICRARGYKAHICMPNDMAIEKSDLLLKLGAEVERVNPAPIVDQNQFVNLARARAKEHTENDEKPGRGLFADQFENEANWRAHFAGTGPEIYEQTAGSVDAFVSGAGTGGTISGVALFLKSKLPDIKIVLADPQGSGLYNKVKYGVMFDPKEKEGTRRRQQVDTIVEGIGINRVTHNFEVGRELIDDAVRVTDEQAIGMSRWLVEHDGIFVGSSSAVNCFNKPSHCRVMYLADRNPALAAKLEQMRLKIAPIVNVTTGLPPSNFPNTMLQLFLLTEEDLDLMAAFYSQTNPAPTPTSLTFAYPCTMDWNRELLKNDSSWPEKCRLNDLERLKVKMRMFVRFIGMRGAETPRWEYERGVEILANRIEQRILWEEEEEMRRKLFMGPRAWQS</sequence>
<gene>
    <name evidence="9" type="ORF">GRF29_77g1125652</name>
</gene>
<keyword evidence="4" id="KW-0808">Transferase</keyword>
<dbReference type="InterPro" id="IPR036052">
    <property type="entry name" value="TrpB-like_PALP_sf"/>
</dbReference>
<feature type="transmembrane region" description="Helical" evidence="7">
    <location>
        <begin position="6"/>
        <end position="26"/>
    </location>
</feature>
<dbReference type="SUPFAM" id="SSF53686">
    <property type="entry name" value="Tryptophan synthase beta subunit-like PLP-dependent enzymes"/>
    <property type="match status" value="1"/>
</dbReference>
<proteinExistence type="inferred from homology"/>
<dbReference type="GO" id="GO:0019344">
    <property type="term" value="P:cysteine biosynthetic process"/>
    <property type="evidence" value="ECO:0007669"/>
    <property type="project" value="UniProtKB-KW"/>
</dbReference>
<dbReference type="InterPro" id="IPR001926">
    <property type="entry name" value="TrpB-like_PALP"/>
</dbReference>
<comment type="cofactor">
    <cofactor evidence="1">
        <name>pyridoxal 5'-phosphate</name>
        <dbReference type="ChEBI" id="CHEBI:597326"/>
    </cofactor>
</comment>
<keyword evidence="3" id="KW-0028">Amino-acid biosynthesis</keyword>
<evidence type="ECO:0000256" key="6">
    <source>
        <dbReference type="ARBA" id="ARBA00023192"/>
    </source>
</evidence>